<name>A0AAW2PLD8_SESRA</name>
<evidence type="ECO:0008006" key="2">
    <source>
        <dbReference type="Google" id="ProtNLM"/>
    </source>
</evidence>
<gene>
    <name evidence="1" type="ORF">Sradi_3981500</name>
</gene>
<dbReference type="AlphaFoldDB" id="A0AAW2PLD8"/>
<proteinExistence type="predicted"/>
<evidence type="ECO:0000313" key="1">
    <source>
        <dbReference type="EMBL" id="KAL0355346.1"/>
    </source>
</evidence>
<accession>A0AAW2PLD8</accession>
<reference evidence="1" key="2">
    <citation type="journal article" date="2024" name="Plant">
        <title>Genomic evolution and insights into agronomic trait innovations of Sesamum species.</title>
        <authorList>
            <person name="Miao H."/>
            <person name="Wang L."/>
            <person name="Qu L."/>
            <person name="Liu H."/>
            <person name="Sun Y."/>
            <person name="Le M."/>
            <person name="Wang Q."/>
            <person name="Wei S."/>
            <person name="Zheng Y."/>
            <person name="Lin W."/>
            <person name="Duan Y."/>
            <person name="Cao H."/>
            <person name="Xiong S."/>
            <person name="Wang X."/>
            <person name="Wei L."/>
            <person name="Li C."/>
            <person name="Ma Q."/>
            <person name="Ju M."/>
            <person name="Zhao R."/>
            <person name="Li G."/>
            <person name="Mu C."/>
            <person name="Tian Q."/>
            <person name="Mei H."/>
            <person name="Zhang T."/>
            <person name="Gao T."/>
            <person name="Zhang H."/>
        </authorList>
    </citation>
    <scope>NUCLEOTIDE SEQUENCE</scope>
    <source>
        <strain evidence="1">G02</strain>
    </source>
</reference>
<comment type="caution">
    <text evidence="1">The sequence shown here is derived from an EMBL/GenBank/DDBJ whole genome shotgun (WGS) entry which is preliminary data.</text>
</comment>
<reference evidence="1" key="1">
    <citation type="submission" date="2020-06" db="EMBL/GenBank/DDBJ databases">
        <authorList>
            <person name="Li T."/>
            <person name="Hu X."/>
            <person name="Zhang T."/>
            <person name="Song X."/>
            <person name="Zhang H."/>
            <person name="Dai N."/>
            <person name="Sheng W."/>
            <person name="Hou X."/>
            <person name="Wei L."/>
        </authorList>
    </citation>
    <scope>NUCLEOTIDE SEQUENCE</scope>
    <source>
        <strain evidence="1">G02</strain>
        <tissue evidence="1">Leaf</tissue>
    </source>
</reference>
<dbReference type="EMBL" id="JACGWJ010000017">
    <property type="protein sequence ID" value="KAL0355346.1"/>
    <property type="molecule type" value="Genomic_DNA"/>
</dbReference>
<sequence>MMADELPTNCRTPIIAEYDGTTNPLEHLSCFENAVLLHKYTDGIKYRVFITTFARAAQQCRKLRKTELSLFAIRQKDNELLKEYLQMFNTTELEVSFVTQEVKASALSQGLLDGDFFKSLAKKPVSKFYTLLALAAKYINMENA</sequence>
<protein>
    <recommendedName>
        <fullName evidence="2">Retrotransposon gag domain-containing protein</fullName>
    </recommendedName>
</protein>
<organism evidence="1">
    <name type="scientific">Sesamum radiatum</name>
    <name type="common">Black benniseed</name>
    <dbReference type="NCBI Taxonomy" id="300843"/>
    <lineage>
        <taxon>Eukaryota</taxon>
        <taxon>Viridiplantae</taxon>
        <taxon>Streptophyta</taxon>
        <taxon>Embryophyta</taxon>
        <taxon>Tracheophyta</taxon>
        <taxon>Spermatophyta</taxon>
        <taxon>Magnoliopsida</taxon>
        <taxon>eudicotyledons</taxon>
        <taxon>Gunneridae</taxon>
        <taxon>Pentapetalae</taxon>
        <taxon>asterids</taxon>
        <taxon>lamiids</taxon>
        <taxon>Lamiales</taxon>
        <taxon>Pedaliaceae</taxon>
        <taxon>Sesamum</taxon>
    </lineage>
</organism>